<dbReference type="AlphaFoldDB" id="A0A0F9INV0"/>
<evidence type="ECO:0000313" key="1">
    <source>
        <dbReference type="EMBL" id="KKM21504.1"/>
    </source>
</evidence>
<protein>
    <submittedName>
        <fullName evidence="1">Uncharacterized protein</fullName>
    </submittedName>
</protein>
<reference evidence="1" key="1">
    <citation type="journal article" date="2015" name="Nature">
        <title>Complex archaea that bridge the gap between prokaryotes and eukaryotes.</title>
        <authorList>
            <person name="Spang A."/>
            <person name="Saw J.H."/>
            <person name="Jorgensen S.L."/>
            <person name="Zaremba-Niedzwiedzka K."/>
            <person name="Martijn J."/>
            <person name="Lind A.E."/>
            <person name="van Eijk R."/>
            <person name="Schleper C."/>
            <person name="Guy L."/>
            <person name="Ettema T.J."/>
        </authorList>
    </citation>
    <scope>NUCLEOTIDE SEQUENCE</scope>
</reference>
<proteinExistence type="predicted"/>
<organism evidence="1">
    <name type="scientific">marine sediment metagenome</name>
    <dbReference type="NCBI Taxonomy" id="412755"/>
    <lineage>
        <taxon>unclassified sequences</taxon>
        <taxon>metagenomes</taxon>
        <taxon>ecological metagenomes</taxon>
    </lineage>
</organism>
<gene>
    <name evidence="1" type="ORF">LCGC14_1634750</name>
</gene>
<dbReference type="EMBL" id="LAZR01013535">
    <property type="protein sequence ID" value="KKM21504.1"/>
    <property type="molecule type" value="Genomic_DNA"/>
</dbReference>
<accession>A0A0F9INV0</accession>
<comment type="caution">
    <text evidence="1">The sequence shown here is derived from an EMBL/GenBank/DDBJ whole genome shotgun (WGS) entry which is preliminary data.</text>
</comment>
<name>A0A0F9INV0_9ZZZZ</name>
<sequence>MRLLGADEVYLDPSFNMKNGRIERPRHQFRVTYRNLSGLYQNFDTVDVTGK</sequence>